<organism evidence="6 7">
    <name type="scientific">Tritrichomonas musculus</name>
    <dbReference type="NCBI Taxonomy" id="1915356"/>
    <lineage>
        <taxon>Eukaryota</taxon>
        <taxon>Metamonada</taxon>
        <taxon>Parabasalia</taxon>
        <taxon>Tritrichomonadida</taxon>
        <taxon>Tritrichomonadidae</taxon>
        <taxon>Tritrichomonas</taxon>
    </lineage>
</organism>
<feature type="transmembrane region" description="Helical" evidence="4">
    <location>
        <begin position="338"/>
        <end position="357"/>
    </location>
</feature>
<keyword evidence="2 4" id="KW-0472">Membrane</keyword>
<comment type="caution">
    <text evidence="6">The sequence shown here is derived from an EMBL/GenBank/DDBJ whole genome shotgun (WGS) entry which is preliminary data.</text>
</comment>
<comment type="subcellular location">
    <subcellularLocation>
        <location evidence="1">Membrane</location>
    </subcellularLocation>
</comment>
<keyword evidence="7" id="KW-1185">Reference proteome</keyword>
<gene>
    <name evidence="6" type="ORF">M9Y10_002085</name>
</gene>
<dbReference type="Proteomes" id="UP001470230">
    <property type="component" value="Unassembled WGS sequence"/>
</dbReference>
<evidence type="ECO:0000256" key="1">
    <source>
        <dbReference type="ARBA" id="ARBA00004370"/>
    </source>
</evidence>
<reference evidence="6 7" key="1">
    <citation type="submission" date="2024-04" db="EMBL/GenBank/DDBJ databases">
        <title>Tritrichomonas musculus Genome.</title>
        <authorList>
            <person name="Alves-Ferreira E."/>
            <person name="Grigg M."/>
            <person name="Lorenzi H."/>
            <person name="Galac M."/>
        </authorList>
    </citation>
    <scope>NUCLEOTIDE SEQUENCE [LARGE SCALE GENOMIC DNA]</scope>
    <source>
        <strain evidence="6 7">EAF2021</strain>
    </source>
</reference>
<sequence>MEGFDDYITKFSCFLVQKVSNYGSLVLRTNTISFIFANHKEKDIVIDYKSITDFNAQTRFGDAITNFDIRVKDQLYSFSGIHEVQQLNDLIKLRQQQLTEPKITYGFVNQDKNKVQWRELNDPILLYSCMVPATFDQVKEQILNKSFFSEVYSDNGSMNVNLEEWTEKNGYKERTIFYNKMLILPLFGKKLLNLSELQRLFIINPTKIGISVLSDLGNTPFAECFDPQVELTFEDKGNSVEFICKLDVVWSKNPAIKSIIQNQTVTSIKEFYSCLGKKLLKMFGAEEEEDQKEDEMEKYQDEFSKTRKIYKIIIIALLVILFLTCNLKYRNNIDHNKFFHFIIKAIVLSQFLLLLIFF</sequence>
<dbReference type="InterPro" id="IPR031968">
    <property type="entry name" value="VASt"/>
</dbReference>
<keyword evidence="4" id="KW-0812">Transmembrane</keyword>
<proteinExistence type="predicted"/>
<dbReference type="EMBL" id="JAPFFF010000001">
    <property type="protein sequence ID" value="KAK8899763.1"/>
    <property type="molecule type" value="Genomic_DNA"/>
</dbReference>
<keyword evidence="4" id="KW-1133">Transmembrane helix</keyword>
<evidence type="ECO:0000259" key="5">
    <source>
        <dbReference type="PROSITE" id="PS51778"/>
    </source>
</evidence>
<name>A0ABR2L9Q2_9EUKA</name>
<feature type="coiled-coil region" evidence="3">
    <location>
        <begin position="282"/>
        <end position="309"/>
    </location>
</feature>
<evidence type="ECO:0000256" key="3">
    <source>
        <dbReference type="SAM" id="Coils"/>
    </source>
</evidence>
<keyword evidence="3" id="KW-0175">Coiled coil</keyword>
<feature type="domain" description="VASt" evidence="5">
    <location>
        <begin position="122"/>
        <end position="287"/>
    </location>
</feature>
<evidence type="ECO:0000313" key="7">
    <source>
        <dbReference type="Proteomes" id="UP001470230"/>
    </source>
</evidence>
<evidence type="ECO:0000256" key="2">
    <source>
        <dbReference type="ARBA" id="ARBA00023136"/>
    </source>
</evidence>
<protein>
    <recommendedName>
        <fullName evidence="5">VASt domain-containing protein</fullName>
    </recommendedName>
</protein>
<evidence type="ECO:0000313" key="6">
    <source>
        <dbReference type="EMBL" id="KAK8899763.1"/>
    </source>
</evidence>
<dbReference type="Pfam" id="PF16016">
    <property type="entry name" value="VASt"/>
    <property type="match status" value="1"/>
</dbReference>
<feature type="transmembrane region" description="Helical" evidence="4">
    <location>
        <begin position="309"/>
        <end position="326"/>
    </location>
</feature>
<accession>A0ABR2L9Q2</accession>
<evidence type="ECO:0000256" key="4">
    <source>
        <dbReference type="SAM" id="Phobius"/>
    </source>
</evidence>
<dbReference type="PROSITE" id="PS51778">
    <property type="entry name" value="VAST"/>
    <property type="match status" value="1"/>
</dbReference>